<keyword evidence="4" id="KW-1185">Reference proteome</keyword>
<evidence type="ECO:0000256" key="2">
    <source>
        <dbReference type="SAM" id="Phobius"/>
    </source>
</evidence>
<evidence type="ECO:0000256" key="1">
    <source>
        <dbReference type="SAM" id="MobiDB-lite"/>
    </source>
</evidence>
<evidence type="ECO:0000313" key="3">
    <source>
        <dbReference type="EMBL" id="KAF6349155.1"/>
    </source>
</evidence>
<comment type="caution">
    <text evidence="3">The sequence shown here is derived from an EMBL/GenBank/DDBJ whole genome shotgun (WGS) entry which is preliminary data.</text>
</comment>
<accession>A0A7J7XHI3</accession>
<dbReference type="VEuPathDB" id="HostDB:LOC118658509"/>
<reference evidence="3 4" key="1">
    <citation type="journal article" date="2020" name="Nature">
        <title>Six reference-quality genomes reveal evolution of bat adaptations.</title>
        <authorList>
            <person name="Jebb D."/>
            <person name="Huang Z."/>
            <person name="Pippel M."/>
            <person name="Hughes G.M."/>
            <person name="Lavrichenko K."/>
            <person name="Devanna P."/>
            <person name="Winkler S."/>
            <person name="Jermiin L.S."/>
            <person name="Skirmuntt E.C."/>
            <person name="Katzourakis A."/>
            <person name="Burkitt-Gray L."/>
            <person name="Ray D.A."/>
            <person name="Sullivan K.A.M."/>
            <person name="Roscito J.G."/>
            <person name="Kirilenko B.M."/>
            <person name="Davalos L.M."/>
            <person name="Corthals A.P."/>
            <person name="Power M.L."/>
            <person name="Jones G."/>
            <person name="Ransome R.D."/>
            <person name="Dechmann D.K.N."/>
            <person name="Locatelli A.G."/>
            <person name="Puechmaille S.J."/>
            <person name="Fedrigo O."/>
            <person name="Jarvis E.D."/>
            <person name="Hiller M."/>
            <person name="Vernes S.C."/>
            <person name="Myers E.W."/>
            <person name="Teeling E.C."/>
        </authorList>
    </citation>
    <scope>NUCLEOTIDE SEQUENCE [LARGE SCALE GENOMIC DNA]</scope>
    <source>
        <strain evidence="3">MMyoMyo1</strain>
        <tissue evidence="3">Flight muscle</tissue>
    </source>
</reference>
<sequence>MRACRSAAFRSAGLTRCGLQPVCEERGTTRQRPGVVPPDKALGARREGVRESAGSGIREISDAQGARPRRPLRVFTLNCIYLFERTAAGGSGKAGSRIPAADQGGSLSGTPGPATPGLGRRGKSLDPKGWGRTKSLWKTSPLSHCLSDWGSCGGEDAVVLPPGAPPPPPLSPLSVRTHQRRFLLLFPCLVFVCVVCFFFHSIFFPIPFYFFHLSSLLAFLRRKASLSVFTADLDLNVHTIKARGECQEWGRLSAVVREDPPRKEPRSRGALRRAQRCGFRLEGSRAPGRRSPWRGEVCDV</sequence>
<dbReference type="Proteomes" id="UP000527355">
    <property type="component" value="Unassembled WGS sequence"/>
</dbReference>
<feature type="region of interest" description="Disordered" evidence="1">
    <location>
        <begin position="26"/>
        <end position="64"/>
    </location>
</feature>
<proteinExistence type="predicted"/>
<keyword evidence="2" id="KW-1133">Transmembrane helix</keyword>
<protein>
    <submittedName>
        <fullName evidence="3">Uncharacterized protein</fullName>
    </submittedName>
</protein>
<organism evidence="3 4">
    <name type="scientific">Myotis myotis</name>
    <name type="common">Greater mouse-eared bat</name>
    <name type="synonym">Vespertilio myotis</name>
    <dbReference type="NCBI Taxonomy" id="51298"/>
    <lineage>
        <taxon>Eukaryota</taxon>
        <taxon>Metazoa</taxon>
        <taxon>Chordata</taxon>
        <taxon>Craniata</taxon>
        <taxon>Vertebrata</taxon>
        <taxon>Euteleostomi</taxon>
        <taxon>Mammalia</taxon>
        <taxon>Eutheria</taxon>
        <taxon>Laurasiatheria</taxon>
        <taxon>Chiroptera</taxon>
        <taxon>Yangochiroptera</taxon>
        <taxon>Vespertilionidae</taxon>
        <taxon>Myotis</taxon>
    </lineage>
</organism>
<name>A0A7J7XHI3_MYOMY</name>
<dbReference type="AlphaFoldDB" id="A0A7J7XHI3"/>
<evidence type="ECO:0000313" key="4">
    <source>
        <dbReference type="Proteomes" id="UP000527355"/>
    </source>
</evidence>
<feature type="region of interest" description="Disordered" evidence="1">
    <location>
        <begin position="89"/>
        <end position="129"/>
    </location>
</feature>
<gene>
    <name evidence="3" type="ORF">mMyoMyo1_011711</name>
</gene>
<dbReference type="EMBL" id="JABWUV010000006">
    <property type="protein sequence ID" value="KAF6349155.1"/>
    <property type="molecule type" value="Genomic_DNA"/>
</dbReference>
<keyword evidence="2" id="KW-0812">Transmembrane</keyword>
<keyword evidence="2" id="KW-0472">Membrane</keyword>
<feature type="transmembrane region" description="Helical" evidence="2">
    <location>
        <begin position="182"/>
        <end position="211"/>
    </location>
</feature>